<feature type="region of interest" description="Disordered" evidence="1">
    <location>
        <begin position="1"/>
        <end position="49"/>
    </location>
</feature>
<feature type="region of interest" description="Disordered" evidence="1">
    <location>
        <begin position="63"/>
        <end position="139"/>
    </location>
</feature>
<sequence length="266" mass="28225">MHAQVLSGGWPAGALRPTQPPKKSDSEDIALHRIASRPSRQPLKESPSNLEWAQHRILPPKAPACSPVLLGNRNQQHSSASRNQTTHAKTSHLETSTFTMGWFTPSRPSSSSRPGYARSSAGSSYSSHSRHHASTSRYKRGPREGYISYLYHKFRHLLHKLMAYAKRHPYKVFFMVIMPLVSGGVLHKLARQFGVNLPEMGNQRGGSAGHGHGGASGGYYGSDGYGQSGGGGGGLGGIAGSLGGVQGLASGIGGLASLAKMAQGFM</sequence>
<dbReference type="EMBL" id="MU001801">
    <property type="protein sequence ID" value="KAF2797688.1"/>
    <property type="molecule type" value="Genomic_DNA"/>
</dbReference>
<reference evidence="2" key="1">
    <citation type="journal article" date="2020" name="Stud. Mycol.">
        <title>101 Dothideomycetes genomes: a test case for predicting lifestyles and emergence of pathogens.</title>
        <authorList>
            <person name="Haridas S."/>
            <person name="Albert R."/>
            <person name="Binder M."/>
            <person name="Bloem J."/>
            <person name="Labutti K."/>
            <person name="Salamov A."/>
            <person name="Andreopoulos B."/>
            <person name="Baker S."/>
            <person name="Barry K."/>
            <person name="Bills G."/>
            <person name="Bluhm B."/>
            <person name="Cannon C."/>
            <person name="Castanera R."/>
            <person name="Culley D."/>
            <person name="Daum C."/>
            <person name="Ezra D."/>
            <person name="Gonzalez J."/>
            <person name="Henrissat B."/>
            <person name="Kuo A."/>
            <person name="Liang C."/>
            <person name="Lipzen A."/>
            <person name="Lutzoni F."/>
            <person name="Magnuson J."/>
            <person name="Mondo S."/>
            <person name="Nolan M."/>
            <person name="Ohm R."/>
            <person name="Pangilinan J."/>
            <person name="Park H.-J."/>
            <person name="Ramirez L."/>
            <person name="Alfaro M."/>
            <person name="Sun H."/>
            <person name="Tritt A."/>
            <person name="Yoshinaga Y."/>
            <person name="Zwiers L.-H."/>
            <person name="Turgeon B."/>
            <person name="Goodwin S."/>
            <person name="Spatafora J."/>
            <person name="Crous P."/>
            <person name="Grigoriev I."/>
        </authorList>
    </citation>
    <scope>NUCLEOTIDE SEQUENCE</scope>
    <source>
        <strain evidence="2">CBS 109.77</strain>
    </source>
</reference>
<feature type="compositionally biased region" description="Basic residues" evidence="1">
    <location>
        <begin position="128"/>
        <end position="139"/>
    </location>
</feature>
<feature type="compositionally biased region" description="Low complexity" evidence="1">
    <location>
        <begin position="104"/>
        <end position="127"/>
    </location>
</feature>
<evidence type="ECO:0000256" key="1">
    <source>
        <dbReference type="SAM" id="MobiDB-lite"/>
    </source>
</evidence>
<keyword evidence="3" id="KW-1185">Reference proteome</keyword>
<gene>
    <name evidence="2" type="ORF">K505DRAFT_414906</name>
</gene>
<organism evidence="2 3">
    <name type="scientific">Melanomma pulvis-pyrius CBS 109.77</name>
    <dbReference type="NCBI Taxonomy" id="1314802"/>
    <lineage>
        <taxon>Eukaryota</taxon>
        <taxon>Fungi</taxon>
        <taxon>Dikarya</taxon>
        <taxon>Ascomycota</taxon>
        <taxon>Pezizomycotina</taxon>
        <taxon>Dothideomycetes</taxon>
        <taxon>Pleosporomycetidae</taxon>
        <taxon>Pleosporales</taxon>
        <taxon>Melanommataceae</taxon>
        <taxon>Melanomma</taxon>
    </lineage>
</organism>
<dbReference type="AlphaFoldDB" id="A0A6A6XND3"/>
<protein>
    <submittedName>
        <fullName evidence="2">Uncharacterized protein</fullName>
    </submittedName>
</protein>
<proteinExistence type="predicted"/>
<name>A0A6A6XND3_9PLEO</name>
<dbReference type="OrthoDB" id="5398396at2759"/>
<evidence type="ECO:0000313" key="2">
    <source>
        <dbReference type="EMBL" id="KAF2797688.1"/>
    </source>
</evidence>
<dbReference type="Proteomes" id="UP000799757">
    <property type="component" value="Unassembled WGS sequence"/>
</dbReference>
<feature type="compositionally biased region" description="Polar residues" evidence="1">
    <location>
        <begin position="72"/>
        <end position="99"/>
    </location>
</feature>
<accession>A0A6A6XND3</accession>
<feature type="compositionally biased region" description="Basic and acidic residues" evidence="1">
    <location>
        <begin position="22"/>
        <end position="31"/>
    </location>
</feature>
<evidence type="ECO:0000313" key="3">
    <source>
        <dbReference type="Proteomes" id="UP000799757"/>
    </source>
</evidence>